<reference evidence="1 2" key="1">
    <citation type="journal article" date="2013" name="Genome Announc.">
        <title>Draft Genome Sequence of the Psychrophilic and Alkaliphilic Rhodonellum psychrophilum Strain GCM71T.</title>
        <authorList>
            <person name="Hauptmann A.L."/>
            <person name="Glaring M.A."/>
            <person name="Hallin P.F."/>
            <person name="Prieme A."/>
            <person name="Stougaard P."/>
        </authorList>
    </citation>
    <scope>NUCLEOTIDE SEQUENCE [LARGE SCALE GENOMIC DNA]</scope>
    <source>
        <strain evidence="1 2">GCM71</strain>
    </source>
</reference>
<proteinExistence type="predicted"/>
<name>U5C2K8_9BACT</name>
<evidence type="ECO:0000313" key="2">
    <source>
        <dbReference type="Proteomes" id="UP000016843"/>
    </source>
</evidence>
<dbReference type="Proteomes" id="UP000016843">
    <property type="component" value="Unassembled WGS sequence"/>
</dbReference>
<dbReference type="EMBL" id="AWXR01000005">
    <property type="protein sequence ID" value="ERM84293.1"/>
    <property type="molecule type" value="Genomic_DNA"/>
</dbReference>
<gene>
    <name evidence="1" type="ORF">P872_14705</name>
</gene>
<organism evidence="1 2">
    <name type="scientific">Rhodonellum psychrophilum GCM71 = DSM 17998</name>
    <dbReference type="NCBI Taxonomy" id="1123057"/>
    <lineage>
        <taxon>Bacteria</taxon>
        <taxon>Pseudomonadati</taxon>
        <taxon>Bacteroidota</taxon>
        <taxon>Cytophagia</taxon>
        <taxon>Cytophagales</taxon>
        <taxon>Cytophagaceae</taxon>
        <taxon>Rhodonellum</taxon>
    </lineage>
</organism>
<evidence type="ECO:0000313" key="1">
    <source>
        <dbReference type="EMBL" id="ERM84293.1"/>
    </source>
</evidence>
<protein>
    <submittedName>
        <fullName evidence="1">Uncharacterized protein</fullName>
    </submittedName>
</protein>
<sequence length="41" mass="4581">MDDNTDLYAFKVPANLKGLKLILAFSTVIINYINGNIKLLI</sequence>
<accession>U5C2K8</accession>
<dbReference type="AlphaFoldDB" id="U5C2K8"/>
<keyword evidence="2" id="KW-1185">Reference proteome</keyword>
<comment type="caution">
    <text evidence="1">The sequence shown here is derived from an EMBL/GenBank/DDBJ whole genome shotgun (WGS) entry which is preliminary data.</text>
</comment>